<accession>A0ABV6K2E3</accession>
<organism evidence="1 2">
    <name type="scientific">Lactiplantibacillus plajomi</name>
    <dbReference type="NCBI Taxonomy" id="1457217"/>
    <lineage>
        <taxon>Bacteria</taxon>
        <taxon>Bacillati</taxon>
        <taxon>Bacillota</taxon>
        <taxon>Bacilli</taxon>
        <taxon>Lactobacillales</taxon>
        <taxon>Lactobacillaceae</taxon>
        <taxon>Lactiplantibacillus</taxon>
    </lineage>
</organism>
<gene>
    <name evidence="1" type="ORF">ACFFGS_05830</name>
</gene>
<dbReference type="EMBL" id="JBHLUK010000056">
    <property type="protein sequence ID" value="MFC0423639.1"/>
    <property type="molecule type" value="Genomic_DNA"/>
</dbReference>
<reference evidence="1 2" key="1">
    <citation type="submission" date="2024-09" db="EMBL/GenBank/DDBJ databases">
        <authorList>
            <person name="Sun Q."/>
            <person name="Mori K."/>
        </authorList>
    </citation>
    <scope>NUCLEOTIDE SEQUENCE [LARGE SCALE GENOMIC DNA]</scope>
    <source>
        <strain evidence="1 2">TBRC 4575</strain>
    </source>
</reference>
<name>A0ABV6K2E3_9LACO</name>
<dbReference type="Pfam" id="PF09481">
    <property type="entry name" value="CRISPR_Cse1"/>
    <property type="match status" value="1"/>
</dbReference>
<dbReference type="InterPro" id="IPR013381">
    <property type="entry name" value="CRISPR-assoc_prot_Cse1"/>
</dbReference>
<comment type="caution">
    <text evidence="1">The sequence shown here is derived from an EMBL/GenBank/DDBJ whole genome shotgun (WGS) entry which is preliminary data.</text>
</comment>
<dbReference type="RefSeq" id="WP_137645880.1">
    <property type="nucleotide sequence ID" value="NZ_BAABRM010000028.1"/>
</dbReference>
<dbReference type="Proteomes" id="UP001589855">
    <property type="component" value="Unassembled WGS sequence"/>
</dbReference>
<protein>
    <submittedName>
        <fullName evidence="1">Type I-E CRISPR-associated protein Cse1/CasA</fullName>
    </submittedName>
</protein>
<evidence type="ECO:0000313" key="2">
    <source>
        <dbReference type="Proteomes" id="UP001589855"/>
    </source>
</evidence>
<dbReference type="Gene3D" id="1.10.132.100">
    <property type="match status" value="1"/>
</dbReference>
<sequence>MQTQTFNLTTEPWIKVIRRDGNQPETVSLIELFEHAQDYRQLAGDMRTQDLAIFRLLLAILTTVYSRYNVEGDRYDWIATDPAAQRNVDVDPEEAENQLLDTWSQLYENGQFSTVVTDYLKQQADKFDLFGEHPFYQVTANDYDALVAKSKRVALGKGTVALKQLNRRVSESNNTPALFAPKADETKNQLSLDELARWLITYQNYAGTTDKTKVETTDKFSSSSGWLYKLNAVYVDSTQSLFEMLMLNLVLVSKEVPVAPQHPVWEYDDIQTYVAERENQKLPNNLAELYTTWARILHVEWSDQGEPTIFSAGVPMFAADNAHIEPMTTWKRDKKTEIDSPATRYNVTTAMWRNFGSYVGLSTVDGSKNAPGIVKWLDLLTERGLIADNQPLALATVTFISGGAPANLPVAEYHDDMQLMADVLFDQQWQTRIEGVVQKTQTIGRDFYGFAASVATIRGIEPRPYAGQLSDQFYSQLNEPFKAWLASLQGAKQGRLERIEAWQDTLHRMALDAANMVMQTSSPRDVKGITGEHGVDNIFTATSRYQWKIKKDLKEG</sequence>
<keyword evidence="2" id="KW-1185">Reference proteome</keyword>
<proteinExistence type="predicted"/>
<evidence type="ECO:0000313" key="1">
    <source>
        <dbReference type="EMBL" id="MFC0423639.1"/>
    </source>
</evidence>